<evidence type="ECO:0000313" key="2">
    <source>
        <dbReference type="WBParaSite" id="ALUE_0000592901-mRNA-1"/>
    </source>
</evidence>
<reference evidence="2" key="1">
    <citation type="submission" date="2017-02" db="UniProtKB">
        <authorList>
            <consortium name="WormBaseParasite"/>
        </authorList>
    </citation>
    <scope>IDENTIFICATION</scope>
</reference>
<evidence type="ECO:0000313" key="1">
    <source>
        <dbReference type="Proteomes" id="UP000036681"/>
    </source>
</evidence>
<keyword evidence="1" id="KW-1185">Reference proteome</keyword>
<dbReference type="WBParaSite" id="ALUE_0000592901-mRNA-1">
    <property type="protein sequence ID" value="ALUE_0000592901-mRNA-1"/>
    <property type="gene ID" value="ALUE_0000592901"/>
</dbReference>
<proteinExistence type="predicted"/>
<sequence length="107" mass="12891">MPLGALFKPFGCFSLAVRYNCPWHRNNFRPCYFPFKMNLKLKKRMLFASHPFFFESRILVHLLETVDARMKTRGGRLILMRRILREHHFLAWNHRGTPAEQRLSYPL</sequence>
<name>A0A0M3HTG5_ASCLU</name>
<organism evidence="1 2">
    <name type="scientific">Ascaris lumbricoides</name>
    <name type="common">Giant roundworm</name>
    <dbReference type="NCBI Taxonomy" id="6252"/>
    <lineage>
        <taxon>Eukaryota</taxon>
        <taxon>Metazoa</taxon>
        <taxon>Ecdysozoa</taxon>
        <taxon>Nematoda</taxon>
        <taxon>Chromadorea</taxon>
        <taxon>Rhabditida</taxon>
        <taxon>Spirurina</taxon>
        <taxon>Ascaridomorpha</taxon>
        <taxon>Ascaridoidea</taxon>
        <taxon>Ascarididae</taxon>
        <taxon>Ascaris</taxon>
    </lineage>
</organism>
<dbReference type="Proteomes" id="UP000036681">
    <property type="component" value="Unplaced"/>
</dbReference>
<protein>
    <submittedName>
        <fullName evidence="2">Secreted protein</fullName>
    </submittedName>
</protein>
<dbReference type="Gene3D" id="1.10.287.3980">
    <property type="match status" value="1"/>
</dbReference>
<accession>A0A0M3HTG5</accession>
<dbReference type="AlphaFoldDB" id="A0A0M3HTG5"/>